<dbReference type="Proteomes" id="UP000077755">
    <property type="component" value="Chromosome 3"/>
</dbReference>
<dbReference type="AlphaFoldDB" id="A0A166C803"/>
<name>A0A166C803_DAUCS</name>
<dbReference type="Gramene" id="KZN03410">
    <property type="protein sequence ID" value="KZN03410"/>
    <property type="gene ID" value="DCAR_012166"/>
</dbReference>
<reference evidence="1" key="2">
    <citation type="submission" date="2022-03" db="EMBL/GenBank/DDBJ databases">
        <title>Draft title - Genomic analysis of global carrot germplasm unveils the trajectory of domestication and the origin of high carotenoid orange carrot.</title>
        <authorList>
            <person name="Iorizzo M."/>
            <person name="Ellison S."/>
            <person name="Senalik D."/>
            <person name="Macko-Podgorni A."/>
            <person name="Grzebelus D."/>
            <person name="Bostan H."/>
            <person name="Rolling W."/>
            <person name="Curaba J."/>
            <person name="Simon P."/>
        </authorList>
    </citation>
    <scope>NUCLEOTIDE SEQUENCE</scope>
    <source>
        <tissue evidence="1">Leaf</tissue>
    </source>
</reference>
<evidence type="ECO:0000313" key="2">
    <source>
        <dbReference type="Proteomes" id="UP000077755"/>
    </source>
</evidence>
<protein>
    <submittedName>
        <fullName evidence="1">Uncharacterized protein</fullName>
    </submittedName>
</protein>
<gene>
    <name evidence="1" type="ORF">DCAR_0313786</name>
</gene>
<reference evidence="1" key="1">
    <citation type="journal article" date="2016" name="Nat. Genet.">
        <title>A high-quality carrot genome assembly provides new insights into carotenoid accumulation and asterid genome evolution.</title>
        <authorList>
            <person name="Iorizzo M."/>
            <person name="Ellison S."/>
            <person name="Senalik D."/>
            <person name="Zeng P."/>
            <person name="Satapoomin P."/>
            <person name="Huang J."/>
            <person name="Bowman M."/>
            <person name="Iovene M."/>
            <person name="Sanseverino W."/>
            <person name="Cavagnaro P."/>
            <person name="Yildiz M."/>
            <person name="Macko-Podgorni A."/>
            <person name="Moranska E."/>
            <person name="Grzebelus E."/>
            <person name="Grzebelus D."/>
            <person name="Ashrafi H."/>
            <person name="Zheng Z."/>
            <person name="Cheng S."/>
            <person name="Spooner D."/>
            <person name="Van Deynze A."/>
            <person name="Simon P."/>
        </authorList>
    </citation>
    <scope>NUCLEOTIDE SEQUENCE</scope>
    <source>
        <tissue evidence="1">Leaf</tissue>
    </source>
</reference>
<evidence type="ECO:0000313" key="1">
    <source>
        <dbReference type="EMBL" id="WOG94490.1"/>
    </source>
</evidence>
<proteinExistence type="predicted"/>
<accession>A0A166C803</accession>
<organism evidence="1 2">
    <name type="scientific">Daucus carota subsp. sativus</name>
    <name type="common">Carrot</name>
    <dbReference type="NCBI Taxonomy" id="79200"/>
    <lineage>
        <taxon>Eukaryota</taxon>
        <taxon>Viridiplantae</taxon>
        <taxon>Streptophyta</taxon>
        <taxon>Embryophyta</taxon>
        <taxon>Tracheophyta</taxon>
        <taxon>Spermatophyta</taxon>
        <taxon>Magnoliopsida</taxon>
        <taxon>eudicotyledons</taxon>
        <taxon>Gunneridae</taxon>
        <taxon>Pentapetalae</taxon>
        <taxon>asterids</taxon>
        <taxon>campanulids</taxon>
        <taxon>Apiales</taxon>
        <taxon>Apiaceae</taxon>
        <taxon>Apioideae</taxon>
        <taxon>Scandiceae</taxon>
        <taxon>Daucinae</taxon>
        <taxon>Daucus</taxon>
        <taxon>Daucus sect. Daucus</taxon>
    </lineage>
</organism>
<keyword evidence="2" id="KW-1185">Reference proteome</keyword>
<sequence>MGKRCGEWREDISRHSNDATAVLPISMPGFENPERSSQMRSEVTNINHTGPIRTPPSISDQMRRYHSHHVQKTYMHAHMNKAKHIRVGDEATPLPTNTLYVGLLIE</sequence>
<dbReference type="EMBL" id="CP093345">
    <property type="protein sequence ID" value="WOG94490.1"/>
    <property type="molecule type" value="Genomic_DNA"/>
</dbReference>